<dbReference type="EMBL" id="WSRP01000030">
    <property type="protein sequence ID" value="MVX57432.1"/>
    <property type="molecule type" value="Genomic_DNA"/>
</dbReference>
<dbReference type="OrthoDB" id="1675518at2"/>
<dbReference type="GO" id="GO:0005886">
    <property type="term" value="C:plasma membrane"/>
    <property type="evidence" value="ECO:0007669"/>
    <property type="project" value="UniProtKB-SubCell"/>
</dbReference>
<evidence type="ECO:0000256" key="7">
    <source>
        <dbReference type="ARBA" id="ARBA00023136"/>
    </source>
</evidence>
<comment type="caution">
    <text evidence="9">The sequence shown here is derived from an EMBL/GenBank/DDBJ whole genome shotgun (WGS) entry which is preliminary data.</text>
</comment>
<evidence type="ECO:0000313" key="9">
    <source>
        <dbReference type="EMBL" id="MVX57432.1"/>
    </source>
</evidence>
<feature type="transmembrane region" description="Helical" evidence="8">
    <location>
        <begin position="28"/>
        <end position="47"/>
    </location>
</feature>
<dbReference type="AlphaFoldDB" id="A0A6L6YKH4"/>
<keyword evidence="3" id="KW-0813">Transport</keyword>
<evidence type="ECO:0000256" key="5">
    <source>
        <dbReference type="ARBA" id="ARBA00022692"/>
    </source>
</evidence>
<sequence>MTWTCWAAVVIVILTVAALVKRYETRLVLIAAGLLMTCLALEPMQALNAFAKSMTNGGLIMAICSAMGFAYVVQMTKCDVHLVKLLAAPLSKLGWFLIPCTTAITYFICIAIPSAAGCAAAVGPTMIPLLRKAGVSPQGTAAAILGGTFGSMLSPGLSHNAYVAKMANLDVLQTIAVHMNYTLICGAIAAVGITVMCLLLGDYKPGSGSQVETEIAQGDVVSVNPLKALAPIVPVVILVVGNMWVPLIKMGVAQAMLVGVLYTLLVSLADPQQLSKRFFAGMGNGYGEVLGIIIAAGVFAAGLKSSGLISVFIDMLRESNEIARWGGSIGPFVMGVIMGSGDAAAFAFNEAVTPHAESFGMQIPTLGTMAALAGALGRTMSPISGVAIVICGLTGVTNPIELSKRLALPMVVSVIFVALAMV</sequence>
<dbReference type="PANTHER" id="PTHR42002:SF2">
    <property type="entry name" value="ANAEROBIC C4-DICARBOXYLATE TRANSPORTER DCUC-RELATED"/>
    <property type="match status" value="1"/>
</dbReference>
<gene>
    <name evidence="9" type="ORF">E5987_09515</name>
</gene>
<keyword evidence="5 8" id="KW-0812">Transmembrane</keyword>
<evidence type="ECO:0000256" key="4">
    <source>
        <dbReference type="ARBA" id="ARBA00022475"/>
    </source>
</evidence>
<evidence type="ECO:0000313" key="10">
    <source>
        <dbReference type="Proteomes" id="UP000472580"/>
    </source>
</evidence>
<dbReference type="InterPro" id="IPR004669">
    <property type="entry name" value="C4_dicarb_anaerob_car"/>
</dbReference>
<dbReference type="NCBIfam" id="NF037994">
    <property type="entry name" value="DcuC_1"/>
    <property type="match status" value="1"/>
</dbReference>
<dbReference type="RefSeq" id="WP_160335854.1">
    <property type="nucleotide sequence ID" value="NZ_CALPCR010000006.1"/>
</dbReference>
<feature type="transmembrane region" description="Helical" evidence="8">
    <location>
        <begin position="181"/>
        <end position="201"/>
    </location>
</feature>
<dbReference type="Proteomes" id="UP000472580">
    <property type="component" value="Unassembled WGS sequence"/>
</dbReference>
<keyword evidence="4" id="KW-1003">Cell membrane</keyword>
<feature type="transmembrane region" description="Helical" evidence="8">
    <location>
        <begin position="405"/>
        <end position="421"/>
    </location>
</feature>
<name>A0A6L6YKH4_9BURK</name>
<keyword evidence="10" id="KW-1185">Reference proteome</keyword>
<dbReference type="InterPro" id="IPR018385">
    <property type="entry name" value="C4_dicarb_anaerob_car-like"/>
</dbReference>
<feature type="transmembrane region" description="Helical" evidence="8">
    <location>
        <begin position="289"/>
        <end position="313"/>
    </location>
</feature>
<organism evidence="9 10">
    <name type="scientific">Parasutterella muris</name>
    <dbReference type="NCBI Taxonomy" id="2565572"/>
    <lineage>
        <taxon>Bacteria</taxon>
        <taxon>Pseudomonadati</taxon>
        <taxon>Pseudomonadota</taxon>
        <taxon>Betaproteobacteria</taxon>
        <taxon>Burkholderiales</taxon>
        <taxon>Sutterellaceae</taxon>
        <taxon>Parasutterella</taxon>
    </lineage>
</organism>
<comment type="subcellular location">
    <subcellularLocation>
        <location evidence="1">Cell membrane</location>
        <topology evidence="1">Multi-pass membrane protein</topology>
    </subcellularLocation>
</comment>
<comment type="similarity">
    <text evidence="2">Belongs to the DcuC/DcuD transporter (TC 2.A.61) family.</text>
</comment>
<feature type="transmembrane region" description="Helical" evidence="8">
    <location>
        <begin position="54"/>
        <end position="73"/>
    </location>
</feature>
<accession>A0A6L6YKH4</accession>
<dbReference type="Pfam" id="PF03606">
    <property type="entry name" value="DcuC"/>
    <property type="match status" value="1"/>
</dbReference>
<evidence type="ECO:0000256" key="2">
    <source>
        <dbReference type="ARBA" id="ARBA00005275"/>
    </source>
</evidence>
<reference evidence="9 10" key="1">
    <citation type="submission" date="2019-12" db="EMBL/GenBank/DDBJ databases">
        <title>Microbes associate with the intestines of laboratory mice.</title>
        <authorList>
            <person name="Navarre W."/>
            <person name="Wong E."/>
        </authorList>
    </citation>
    <scope>NUCLEOTIDE SEQUENCE [LARGE SCALE GENOMIC DNA]</scope>
    <source>
        <strain evidence="9 10">NM82_D38</strain>
    </source>
</reference>
<feature type="transmembrane region" description="Helical" evidence="8">
    <location>
        <begin position="368"/>
        <end position="393"/>
    </location>
</feature>
<dbReference type="GO" id="GO:0015556">
    <property type="term" value="F:C4-dicarboxylate transmembrane transporter activity"/>
    <property type="evidence" value="ECO:0007669"/>
    <property type="project" value="InterPro"/>
</dbReference>
<evidence type="ECO:0000256" key="3">
    <source>
        <dbReference type="ARBA" id="ARBA00022448"/>
    </source>
</evidence>
<dbReference type="PANTHER" id="PTHR42002">
    <property type="entry name" value="ANAEROBIC C4-DICARBOXYLATE TRANSPORTER DCUC-RELATED"/>
    <property type="match status" value="1"/>
</dbReference>
<feature type="transmembrane region" description="Helical" evidence="8">
    <location>
        <begin position="252"/>
        <end position="269"/>
    </location>
</feature>
<evidence type="ECO:0000256" key="1">
    <source>
        <dbReference type="ARBA" id="ARBA00004651"/>
    </source>
</evidence>
<feature type="transmembrane region" description="Helical" evidence="8">
    <location>
        <begin position="325"/>
        <end position="348"/>
    </location>
</feature>
<feature type="transmembrane region" description="Helical" evidence="8">
    <location>
        <begin position="93"/>
        <end position="122"/>
    </location>
</feature>
<keyword evidence="7 8" id="KW-0472">Membrane</keyword>
<feature type="transmembrane region" description="Helical" evidence="8">
    <location>
        <begin position="228"/>
        <end position="245"/>
    </location>
</feature>
<proteinExistence type="inferred from homology"/>
<protein>
    <submittedName>
        <fullName evidence="9">TRAP transporter large permease subunit</fullName>
    </submittedName>
</protein>
<evidence type="ECO:0000256" key="8">
    <source>
        <dbReference type="SAM" id="Phobius"/>
    </source>
</evidence>
<evidence type="ECO:0000256" key="6">
    <source>
        <dbReference type="ARBA" id="ARBA00022989"/>
    </source>
</evidence>
<keyword evidence="6 8" id="KW-1133">Transmembrane helix</keyword>